<proteinExistence type="predicted"/>
<reference evidence="4" key="1">
    <citation type="submission" date="2016-11" db="EMBL/GenBank/DDBJ databases">
        <authorList>
            <person name="Varghese N."/>
            <person name="Submissions S."/>
        </authorList>
    </citation>
    <scope>NUCLEOTIDE SEQUENCE [LARGE SCALE GENOMIC DNA]</scope>
    <source>
        <strain evidence="4">DSM 19859</strain>
    </source>
</reference>
<dbReference type="NCBIfam" id="NF008712">
    <property type="entry name" value="PRK11715.1-1"/>
    <property type="match status" value="1"/>
</dbReference>
<feature type="transmembrane region" description="Helical" evidence="1">
    <location>
        <begin position="20"/>
        <end position="40"/>
    </location>
</feature>
<keyword evidence="1" id="KW-0472">Membrane</keyword>
<dbReference type="Pfam" id="PF06123">
    <property type="entry name" value="CreD"/>
    <property type="match status" value="1"/>
</dbReference>
<evidence type="ECO:0000256" key="1">
    <source>
        <dbReference type="SAM" id="Phobius"/>
    </source>
</evidence>
<dbReference type="PIRSF" id="PIRSF004548">
    <property type="entry name" value="CreD"/>
    <property type="match status" value="1"/>
</dbReference>
<dbReference type="OrthoDB" id="9791851at2"/>
<accession>A0A1M5TWP5</accession>
<evidence type="ECO:0000313" key="5">
    <source>
        <dbReference type="Proteomes" id="UP000290037"/>
    </source>
</evidence>
<dbReference type="GO" id="GO:0005886">
    <property type="term" value="C:plasma membrane"/>
    <property type="evidence" value="ECO:0007669"/>
    <property type="project" value="TreeGrafter"/>
</dbReference>
<dbReference type="RefSeq" id="WP_072979975.1">
    <property type="nucleotide sequence ID" value="NZ_FQXT01000001.1"/>
</dbReference>
<name>A0A1M5TWP5_9FLAO</name>
<dbReference type="AlphaFoldDB" id="A0A1M5TWP5"/>
<keyword evidence="5" id="KW-1185">Reference proteome</keyword>
<keyword evidence="1" id="KW-1133">Transmembrane helix</keyword>
<dbReference type="STRING" id="573501.SAMN04487999_0481"/>
<feature type="transmembrane region" description="Helical" evidence="1">
    <location>
        <begin position="432"/>
        <end position="450"/>
    </location>
</feature>
<dbReference type="PANTHER" id="PTHR30092:SF0">
    <property type="entry name" value="INNER MEMBRANE PROTEIN CRED"/>
    <property type="match status" value="1"/>
</dbReference>
<feature type="transmembrane region" description="Helical" evidence="1">
    <location>
        <begin position="354"/>
        <end position="374"/>
    </location>
</feature>
<dbReference type="InterPro" id="IPR010364">
    <property type="entry name" value="Uncharacterised_IM_CreD"/>
</dbReference>
<evidence type="ECO:0000313" key="3">
    <source>
        <dbReference type="EMBL" id="SHH55222.1"/>
    </source>
</evidence>
<feature type="transmembrane region" description="Helical" evidence="1">
    <location>
        <begin position="380"/>
        <end position="400"/>
    </location>
</feature>
<protein>
    <submittedName>
        <fullName evidence="3">Inner membrane protein</fullName>
    </submittedName>
</protein>
<dbReference type="Proteomes" id="UP000290037">
    <property type="component" value="Unassembled WGS sequence"/>
</dbReference>
<feature type="transmembrane region" description="Helical" evidence="1">
    <location>
        <begin position="328"/>
        <end position="347"/>
    </location>
</feature>
<feature type="transmembrane region" description="Helical" evidence="1">
    <location>
        <begin position="407"/>
        <end position="426"/>
    </location>
</feature>
<organism evidence="3 4">
    <name type="scientific">Leeuwenhoekiella palythoae</name>
    <dbReference type="NCBI Taxonomy" id="573501"/>
    <lineage>
        <taxon>Bacteria</taxon>
        <taxon>Pseudomonadati</taxon>
        <taxon>Bacteroidota</taxon>
        <taxon>Flavobacteriia</taxon>
        <taxon>Flavobacteriales</taxon>
        <taxon>Flavobacteriaceae</taxon>
        <taxon>Leeuwenhoekiella</taxon>
    </lineage>
</organism>
<dbReference type="Proteomes" id="UP000184240">
    <property type="component" value="Unassembled WGS sequence"/>
</dbReference>
<gene>
    <name evidence="2" type="ORF">DSM01_1992</name>
    <name evidence="3" type="ORF">SAMN04487999_0481</name>
</gene>
<dbReference type="PANTHER" id="PTHR30092">
    <property type="entry name" value="INNER MEMBRANE PROTEIN CRED"/>
    <property type="match status" value="1"/>
</dbReference>
<reference evidence="2 5" key="3">
    <citation type="submission" date="2018-07" db="EMBL/GenBank/DDBJ databases">
        <title>Leeuwenhoekiella genomics.</title>
        <authorList>
            <person name="Tahon G."/>
            <person name="Willems A."/>
        </authorList>
    </citation>
    <scope>NUCLEOTIDE SEQUENCE [LARGE SCALE GENOMIC DNA]</scope>
    <source>
        <strain evidence="2 5">LMG 24856</strain>
    </source>
</reference>
<reference evidence="3" key="2">
    <citation type="submission" date="2016-11" db="EMBL/GenBank/DDBJ databases">
        <authorList>
            <person name="Jaros S."/>
            <person name="Januszkiewicz K."/>
            <person name="Wedrychowicz H."/>
        </authorList>
    </citation>
    <scope>NUCLEOTIDE SEQUENCE [LARGE SCALE GENOMIC DNA]</scope>
    <source>
        <strain evidence="3">DSM 19859</strain>
    </source>
</reference>
<keyword evidence="1" id="KW-0812">Transmembrane</keyword>
<evidence type="ECO:0000313" key="2">
    <source>
        <dbReference type="EMBL" id="RXG28532.1"/>
    </source>
</evidence>
<sequence length="458" mass="51837">MQHQETPSNKIVQWIKTSITARMAMVGFLTLVLIIPLVFVQELIQERARRQQEVIAEINDKWGEELLVYGPILKIPYKSYTEKAIKNTETQTLTTETVTQTNYACFFPETLDIKSAVNPEVRNRSIYKTTVFSATAALEGTFSMPDFTEAGVQPEDIEWENARIILKTSNLKGVSEAVRIKMGTSAYDFVSQYDSAAAHRTLDEVPLHLVQSAFLKTKDVPQEEKIPFQMDLKINGSEQIRFVPIGKSTSATITSTWKTASFIGDFLPHNTDKFTAAGFNAKWNVLDINRPFSQQFFNTLPNLTAYAFGVNFMIPVDHYQKSERTAKYGFLVIGLTFLIFFMIQTLSKIGIHPFQYLMIGIALVLFYTLLIALTEHSNFLTAYLISGSMVIVLISLYTYSILKHLKFALFIAAALTLLYGFIYVIIQLEQYALLVGSLGLFTILALVMFTSRKIDWNS</sequence>
<evidence type="ECO:0000313" key="4">
    <source>
        <dbReference type="Proteomes" id="UP000184240"/>
    </source>
</evidence>
<dbReference type="EMBL" id="QOVN01000004">
    <property type="protein sequence ID" value="RXG28532.1"/>
    <property type="molecule type" value="Genomic_DNA"/>
</dbReference>
<dbReference type="EMBL" id="FQXT01000001">
    <property type="protein sequence ID" value="SHH55222.1"/>
    <property type="molecule type" value="Genomic_DNA"/>
</dbReference>